<dbReference type="PANTHER" id="PTHR11786">
    <property type="entry name" value="N-HYDROXYARYLAMINE O-ACETYLTRANSFERASE"/>
    <property type="match status" value="1"/>
</dbReference>
<dbReference type="SUPFAM" id="SSF54001">
    <property type="entry name" value="Cysteine proteinases"/>
    <property type="match status" value="1"/>
</dbReference>
<dbReference type="Gene3D" id="3.30.2140.20">
    <property type="match status" value="1"/>
</dbReference>
<dbReference type="Proteomes" id="UP000031938">
    <property type="component" value="Unassembled WGS sequence"/>
</dbReference>
<evidence type="ECO:0008006" key="4">
    <source>
        <dbReference type="Google" id="ProtNLM"/>
    </source>
</evidence>
<dbReference type="InterPro" id="IPR001447">
    <property type="entry name" value="Arylamine_N-AcTrfase"/>
</dbReference>
<dbReference type="InterPro" id="IPR053710">
    <property type="entry name" value="Arylamine_NAT_domain_sf"/>
</dbReference>
<reference evidence="2 3" key="1">
    <citation type="submission" date="2015-01" db="EMBL/GenBank/DDBJ databases">
        <title>Genome sequencing of Jeotgalibacillus soli.</title>
        <authorList>
            <person name="Goh K.M."/>
            <person name="Chan K.-G."/>
            <person name="Yaakop A.S."/>
            <person name="Ee R."/>
            <person name="Gan H.M."/>
            <person name="Chan C.S."/>
        </authorList>
    </citation>
    <scope>NUCLEOTIDE SEQUENCE [LARGE SCALE GENOMIC DNA]</scope>
    <source>
        <strain evidence="2 3">P9</strain>
    </source>
</reference>
<dbReference type="OrthoDB" id="2845539at2"/>
<gene>
    <name evidence="2" type="ORF">KP78_04230</name>
</gene>
<protein>
    <recommendedName>
        <fullName evidence="4">Arylamine N-acetyltransferase</fullName>
    </recommendedName>
</protein>
<evidence type="ECO:0000256" key="1">
    <source>
        <dbReference type="ARBA" id="ARBA00006547"/>
    </source>
</evidence>
<evidence type="ECO:0000313" key="3">
    <source>
        <dbReference type="Proteomes" id="UP000031938"/>
    </source>
</evidence>
<name>A0A0C2W7R3_9BACL</name>
<proteinExistence type="inferred from homology"/>
<dbReference type="InterPro" id="IPR038765">
    <property type="entry name" value="Papain-like_cys_pep_sf"/>
</dbReference>
<dbReference type="AlphaFoldDB" id="A0A0C2W7R3"/>
<dbReference type="GO" id="GO:0016407">
    <property type="term" value="F:acetyltransferase activity"/>
    <property type="evidence" value="ECO:0007669"/>
    <property type="project" value="InterPro"/>
</dbReference>
<dbReference type="PANTHER" id="PTHR11786:SF0">
    <property type="entry name" value="ARYLAMINE N-ACETYLTRANSFERASE 4-RELATED"/>
    <property type="match status" value="1"/>
</dbReference>
<dbReference type="EMBL" id="JXRP01000006">
    <property type="protein sequence ID" value="KIL52053.1"/>
    <property type="molecule type" value="Genomic_DNA"/>
</dbReference>
<dbReference type="Pfam" id="PF00797">
    <property type="entry name" value="Acetyltransf_2"/>
    <property type="match status" value="1"/>
</dbReference>
<dbReference type="STRING" id="889306.KP78_04230"/>
<keyword evidence="3" id="KW-1185">Reference proteome</keyword>
<dbReference type="PATRIC" id="fig|889306.3.peg.425"/>
<comment type="similarity">
    <text evidence="1">Belongs to the arylamine N-acetyltransferase family.</text>
</comment>
<accession>A0A0C2W7R3</accession>
<comment type="caution">
    <text evidence="2">The sequence shown here is derived from an EMBL/GenBank/DDBJ whole genome shotgun (WGS) entry which is preliminary data.</text>
</comment>
<sequence>MIKASHWTNTYLNDLGLQLEPPTYKYLERICRAHLTTFPFENISKLIYFQDRYNNGFEIPPIDVFIMNHYKYQFGGTCYTLNANLLFLLKEIGFNCYHIMLGEEHMGIIVAFDREKVYVDCGAAAPIFKPIRFEKDYQNSSRFGGDTVNILPVEGDGHQYKYVRFTNGNQNGKAWTFDAKQPYDLGGFERVIKASNEPNATFMSILRCQLWQAKKNRSVSLVNSQLSIRYSNGTIMKKTLHSIHDIEQVVSNEFMLPKLPVRAAIKVLEDLNIDIFSDPNG</sequence>
<organism evidence="2 3">
    <name type="scientific">Jeotgalibacillus soli</name>
    <dbReference type="NCBI Taxonomy" id="889306"/>
    <lineage>
        <taxon>Bacteria</taxon>
        <taxon>Bacillati</taxon>
        <taxon>Bacillota</taxon>
        <taxon>Bacilli</taxon>
        <taxon>Bacillales</taxon>
        <taxon>Caryophanaceae</taxon>
        <taxon>Jeotgalibacillus</taxon>
    </lineage>
</organism>
<dbReference type="RefSeq" id="WP_041085833.1">
    <property type="nucleotide sequence ID" value="NZ_JXRP01000006.1"/>
</dbReference>
<evidence type="ECO:0000313" key="2">
    <source>
        <dbReference type="EMBL" id="KIL52053.1"/>
    </source>
</evidence>